<evidence type="ECO:0000313" key="3">
    <source>
        <dbReference type="Proteomes" id="UP000314294"/>
    </source>
</evidence>
<feature type="compositionally biased region" description="Basic and acidic residues" evidence="1">
    <location>
        <begin position="45"/>
        <end position="54"/>
    </location>
</feature>
<evidence type="ECO:0000313" key="2">
    <source>
        <dbReference type="EMBL" id="TNN86332.1"/>
    </source>
</evidence>
<protein>
    <submittedName>
        <fullName evidence="2">Uncharacterized protein</fullName>
    </submittedName>
</protein>
<organism evidence="2 3">
    <name type="scientific">Liparis tanakae</name>
    <name type="common">Tanaka's snailfish</name>
    <dbReference type="NCBI Taxonomy" id="230148"/>
    <lineage>
        <taxon>Eukaryota</taxon>
        <taxon>Metazoa</taxon>
        <taxon>Chordata</taxon>
        <taxon>Craniata</taxon>
        <taxon>Vertebrata</taxon>
        <taxon>Euteleostomi</taxon>
        <taxon>Actinopterygii</taxon>
        <taxon>Neopterygii</taxon>
        <taxon>Teleostei</taxon>
        <taxon>Neoteleostei</taxon>
        <taxon>Acanthomorphata</taxon>
        <taxon>Eupercaria</taxon>
        <taxon>Perciformes</taxon>
        <taxon>Cottioidei</taxon>
        <taxon>Cottales</taxon>
        <taxon>Liparidae</taxon>
        <taxon>Liparis</taxon>
    </lineage>
</organism>
<accession>A0A4Z2JAB3</accession>
<sequence>MPESSKQHPDGNHAQKPVGVSQRNALRVWTHESANNSKTVTQPNRKRDTDEKLFRIQRGP</sequence>
<evidence type="ECO:0000256" key="1">
    <source>
        <dbReference type="SAM" id="MobiDB-lite"/>
    </source>
</evidence>
<dbReference type="EMBL" id="SRLO01000016">
    <property type="protein sequence ID" value="TNN86332.1"/>
    <property type="molecule type" value="Genomic_DNA"/>
</dbReference>
<feature type="region of interest" description="Disordered" evidence="1">
    <location>
        <begin position="1"/>
        <end position="60"/>
    </location>
</feature>
<feature type="compositionally biased region" description="Basic and acidic residues" evidence="1">
    <location>
        <begin position="1"/>
        <end position="13"/>
    </location>
</feature>
<dbReference type="Proteomes" id="UP000314294">
    <property type="component" value="Unassembled WGS sequence"/>
</dbReference>
<dbReference type="AlphaFoldDB" id="A0A4Z2JAB3"/>
<name>A0A4Z2JAB3_9TELE</name>
<gene>
    <name evidence="2" type="ORF">EYF80_003417</name>
</gene>
<proteinExistence type="predicted"/>
<keyword evidence="3" id="KW-1185">Reference proteome</keyword>
<feature type="compositionally biased region" description="Polar residues" evidence="1">
    <location>
        <begin position="32"/>
        <end position="43"/>
    </location>
</feature>
<reference evidence="2 3" key="1">
    <citation type="submission" date="2019-03" db="EMBL/GenBank/DDBJ databases">
        <title>First draft genome of Liparis tanakae, snailfish: a comprehensive survey of snailfish specific genes.</title>
        <authorList>
            <person name="Kim W."/>
            <person name="Song I."/>
            <person name="Jeong J.-H."/>
            <person name="Kim D."/>
            <person name="Kim S."/>
            <person name="Ryu S."/>
            <person name="Song J.Y."/>
            <person name="Lee S.K."/>
        </authorList>
    </citation>
    <scope>NUCLEOTIDE SEQUENCE [LARGE SCALE GENOMIC DNA]</scope>
    <source>
        <tissue evidence="2">Muscle</tissue>
    </source>
</reference>
<comment type="caution">
    <text evidence="2">The sequence shown here is derived from an EMBL/GenBank/DDBJ whole genome shotgun (WGS) entry which is preliminary data.</text>
</comment>